<feature type="domain" description="N-acetyltransferase" evidence="2">
    <location>
        <begin position="19"/>
        <end position="172"/>
    </location>
</feature>
<dbReference type="PANTHER" id="PTHR43792">
    <property type="entry name" value="GNAT FAMILY, PUTATIVE (AFU_ORTHOLOGUE AFUA_3G00765)-RELATED-RELATED"/>
    <property type="match status" value="1"/>
</dbReference>
<organism evidence="3 4">
    <name type="scientific">Streptomyces decoyicus</name>
    <dbReference type="NCBI Taxonomy" id="249567"/>
    <lineage>
        <taxon>Bacteria</taxon>
        <taxon>Bacillati</taxon>
        <taxon>Actinomycetota</taxon>
        <taxon>Actinomycetes</taxon>
        <taxon>Kitasatosporales</taxon>
        <taxon>Streptomycetaceae</taxon>
        <taxon>Streptomyces</taxon>
    </lineage>
</organism>
<dbReference type="PANTHER" id="PTHR43792:SF16">
    <property type="entry name" value="N-ACETYLTRANSFERASE DOMAIN-CONTAINING PROTEIN"/>
    <property type="match status" value="1"/>
</dbReference>
<sequence length="200" mass="21416">MSALSAEDSWPATLRTSRLLLRPAEAGDVHAFTRLWTDPEVRRFLGGPVAEQQLALYQQHFAGRPYVFSVTTRDEAVVVGSVSVEADSRFDGRRAVSYAFLPEYWGRGYGCEAVAAVVGWALEAIPSHDPSAVAVTQEANVRSRRLLESIGMQPVDSFVEFDAPQVMYSTGPQWSAPAGEDSPAGADEGEGTAGGGPAGR</sequence>
<dbReference type="RefSeq" id="WP_326619661.1">
    <property type="nucleotide sequence ID" value="NZ_CP109106.1"/>
</dbReference>
<keyword evidence="4" id="KW-1185">Reference proteome</keyword>
<evidence type="ECO:0000313" key="4">
    <source>
        <dbReference type="Proteomes" id="UP001344251"/>
    </source>
</evidence>
<gene>
    <name evidence="3" type="ORF">OG863_20245</name>
</gene>
<dbReference type="Gene3D" id="3.40.630.30">
    <property type="match status" value="1"/>
</dbReference>
<dbReference type="InterPro" id="IPR016181">
    <property type="entry name" value="Acyl_CoA_acyltransferase"/>
</dbReference>
<accession>A0ABZ1FI68</accession>
<dbReference type="Pfam" id="PF13302">
    <property type="entry name" value="Acetyltransf_3"/>
    <property type="match status" value="1"/>
</dbReference>
<dbReference type="Proteomes" id="UP001344251">
    <property type="component" value="Chromosome"/>
</dbReference>
<feature type="compositionally biased region" description="Gly residues" evidence="1">
    <location>
        <begin position="191"/>
        <end position="200"/>
    </location>
</feature>
<dbReference type="InterPro" id="IPR000182">
    <property type="entry name" value="GNAT_dom"/>
</dbReference>
<dbReference type="EMBL" id="CP109106">
    <property type="protein sequence ID" value="WSB70093.1"/>
    <property type="molecule type" value="Genomic_DNA"/>
</dbReference>
<evidence type="ECO:0000256" key="1">
    <source>
        <dbReference type="SAM" id="MobiDB-lite"/>
    </source>
</evidence>
<name>A0ABZ1FI68_9ACTN</name>
<reference evidence="3 4" key="1">
    <citation type="submission" date="2022-10" db="EMBL/GenBank/DDBJ databases">
        <title>The complete genomes of actinobacterial strains from the NBC collection.</title>
        <authorList>
            <person name="Joergensen T.S."/>
            <person name="Alvarez Arevalo M."/>
            <person name="Sterndorff E.B."/>
            <person name="Faurdal D."/>
            <person name="Vuksanovic O."/>
            <person name="Mourched A.-S."/>
            <person name="Charusanti P."/>
            <person name="Shaw S."/>
            <person name="Blin K."/>
            <person name="Weber T."/>
        </authorList>
    </citation>
    <scope>NUCLEOTIDE SEQUENCE [LARGE SCALE GENOMIC DNA]</scope>
    <source>
        <strain evidence="3 4">NBC 01774</strain>
    </source>
</reference>
<dbReference type="InterPro" id="IPR051531">
    <property type="entry name" value="N-acetyltransferase"/>
</dbReference>
<protein>
    <submittedName>
        <fullName evidence="3">GNAT family N-acetyltransferase</fullName>
    </submittedName>
</protein>
<evidence type="ECO:0000259" key="2">
    <source>
        <dbReference type="PROSITE" id="PS51186"/>
    </source>
</evidence>
<feature type="region of interest" description="Disordered" evidence="1">
    <location>
        <begin position="170"/>
        <end position="200"/>
    </location>
</feature>
<evidence type="ECO:0000313" key="3">
    <source>
        <dbReference type="EMBL" id="WSB70093.1"/>
    </source>
</evidence>
<dbReference type="SUPFAM" id="SSF55729">
    <property type="entry name" value="Acyl-CoA N-acyltransferases (Nat)"/>
    <property type="match status" value="1"/>
</dbReference>
<proteinExistence type="predicted"/>
<dbReference type="PROSITE" id="PS51186">
    <property type="entry name" value="GNAT"/>
    <property type="match status" value="1"/>
</dbReference>